<dbReference type="AlphaFoldDB" id="D2V533"/>
<proteinExistence type="predicted"/>
<dbReference type="eggNOG" id="KOG0941">
    <property type="taxonomic scope" value="Eukaryota"/>
</dbReference>
<accession>D2V533</accession>
<keyword evidence="4" id="KW-1185">Reference proteome</keyword>
<dbReference type="OrthoDB" id="5370059at2759"/>
<organism evidence="4">
    <name type="scientific">Naegleria gruberi</name>
    <name type="common">Amoeba</name>
    <dbReference type="NCBI Taxonomy" id="5762"/>
    <lineage>
        <taxon>Eukaryota</taxon>
        <taxon>Discoba</taxon>
        <taxon>Heterolobosea</taxon>
        <taxon>Tetramitia</taxon>
        <taxon>Eutetramitia</taxon>
        <taxon>Vahlkampfiidae</taxon>
        <taxon>Naegleria</taxon>
    </lineage>
</organism>
<dbReference type="SUPFAM" id="SSF54695">
    <property type="entry name" value="POZ domain"/>
    <property type="match status" value="1"/>
</dbReference>
<evidence type="ECO:0000313" key="3">
    <source>
        <dbReference type="EMBL" id="EFC48206.1"/>
    </source>
</evidence>
<dbReference type="InterPro" id="IPR000408">
    <property type="entry name" value="Reg_chr_condens"/>
</dbReference>
<evidence type="ECO:0000259" key="2">
    <source>
        <dbReference type="PROSITE" id="PS50097"/>
    </source>
</evidence>
<reference evidence="3 4" key="1">
    <citation type="journal article" date="2010" name="Cell">
        <title>The genome of Naegleria gruberi illuminates early eukaryotic versatility.</title>
        <authorList>
            <person name="Fritz-Laylin L.K."/>
            <person name="Prochnik S.E."/>
            <person name="Ginger M.L."/>
            <person name="Dacks J.B."/>
            <person name="Carpenter M.L."/>
            <person name="Field M.C."/>
            <person name="Kuo A."/>
            <person name="Paredez A."/>
            <person name="Chapman J."/>
            <person name="Pham J."/>
            <person name="Shu S."/>
            <person name="Neupane R."/>
            <person name="Cipriano M."/>
            <person name="Mancuso J."/>
            <person name="Tu H."/>
            <person name="Salamov A."/>
            <person name="Lindquist E."/>
            <person name="Shapiro H."/>
            <person name="Lucas S."/>
            <person name="Grigoriev I.V."/>
            <person name="Cande W.Z."/>
            <person name="Fulton C."/>
            <person name="Rokhsar D.S."/>
            <person name="Dawson S.C."/>
        </authorList>
    </citation>
    <scope>NUCLEOTIDE SEQUENCE [LARGE SCALE GENOMIC DNA]</scope>
    <source>
        <strain evidence="3 4">NEG-M</strain>
    </source>
</reference>
<evidence type="ECO:0000256" key="1">
    <source>
        <dbReference type="PROSITE-ProRule" id="PRU00235"/>
    </source>
</evidence>
<evidence type="ECO:0000313" key="4">
    <source>
        <dbReference type="Proteomes" id="UP000006671"/>
    </source>
</evidence>
<dbReference type="PROSITE" id="PS50012">
    <property type="entry name" value="RCC1_3"/>
    <property type="match status" value="3"/>
</dbReference>
<protein>
    <submittedName>
        <fullName evidence="3">Predicted protein</fullName>
    </submittedName>
</protein>
<dbReference type="KEGG" id="ngr:NAEGRDRAFT_63998"/>
<dbReference type="InterPro" id="IPR011333">
    <property type="entry name" value="SKP1/BTB/POZ_sf"/>
</dbReference>
<dbReference type="Proteomes" id="UP000006671">
    <property type="component" value="Unassembled WGS sequence"/>
</dbReference>
<dbReference type="PROSITE" id="PS50097">
    <property type="entry name" value="BTB"/>
    <property type="match status" value="1"/>
</dbReference>
<feature type="repeat" description="RCC1" evidence="1">
    <location>
        <begin position="71"/>
        <end position="126"/>
    </location>
</feature>
<feature type="domain" description="BTB" evidence="2">
    <location>
        <begin position="664"/>
        <end position="742"/>
    </location>
</feature>
<sequence>MTETKQTFYGCGQGFWSTLSALPWTKDIQPDQSTFSKIDFLEYYSFHDPIIQFEITSTYSYEFCCFLTKSGKVYTLGTRNDCGWLGVGDLDSRQIPTPIEFEDLNNDDQIVQIRLGEKHALFLSRLGRVFSCGSNSTGQLGNPLRKECNKPVEILQSLFDSPIRKIFTGPSQSFFVSEKTTVYACGNNNIEQCFLIDDGDFKMTFQVNTPTSIFCNLCLHTSRSFPIADDIVGGETRSVFLEKGQKATFSNSDYMIVEYANNRPQHDPCYVKPAAQLVAEGVKKIVLGKSNIISLHSNGECFVSGAGTLLGIGTREQVYPFEKIPLNDEYIDDVWSGPYHVILKTSSRKLYAFGSNRFGELGKNSKTVSFREPQLINLPFEWKEGEDVRVICGNNSTLVMHETPLLSTQELIATNTVMLIDELRDCSQFFHVENSKIHVFLPLIKRISKDLHSLLINREFTERLKAEEGEILFRICKFISCELSLATEEEFTNNFQSNEATSNTTKEEESYSDRLFIYFDRFLSKLSEENIEKDLVTCLFILNDISDVGIYFKTFLFNELANRITVENVMDILTWTSNYLSWKVLKNSETSILLLLVKKCFAFIKANYNECHNRYGSLDSFLKIKPKIDQTKKTFFAVQVQWKEDNILMNLEQSLVTLIEDTSSDLKVIIDSNSEQVMNLHKCVLAVNSPVLSTMISNLSEDSTINLLEFILMMSDNLNEMFFEHCKKSRCEILRIVLEMCYGKFEEYDLNEWICILFISHQFQMEFIVKHCCTELIKHLSVGNKSNIHLFFYLATVLEVDSLCKDFVETFVIHCARLFTPEDLQNILKMYSEERFTPTFVKRVRLLQDLIYKKHVEK</sequence>
<feature type="repeat" description="RCC1" evidence="1">
    <location>
        <begin position="348"/>
        <end position="403"/>
    </location>
</feature>
<dbReference type="GeneID" id="8849698"/>
<dbReference type="Gene3D" id="2.130.10.30">
    <property type="entry name" value="Regulator of chromosome condensation 1/beta-lactamase-inhibitor protein II"/>
    <property type="match status" value="2"/>
</dbReference>
<dbReference type="Pfam" id="PF00415">
    <property type="entry name" value="RCC1"/>
    <property type="match status" value="2"/>
</dbReference>
<gene>
    <name evidence="3" type="ORF">NAEGRDRAFT_63998</name>
</gene>
<dbReference type="EMBL" id="GG738852">
    <property type="protein sequence ID" value="EFC48206.1"/>
    <property type="molecule type" value="Genomic_DNA"/>
</dbReference>
<dbReference type="InterPro" id="IPR000210">
    <property type="entry name" value="BTB/POZ_dom"/>
</dbReference>
<name>D2V533_NAEGR</name>
<dbReference type="Gene3D" id="3.30.710.10">
    <property type="entry name" value="Potassium Channel Kv1.1, Chain A"/>
    <property type="match status" value="1"/>
</dbReference>
<dbReference type="RefSeq" id="XP_002680950.1">
    <property type="nucleotide sequence ID" value="XM_002680904.1"/>
</dbReference>
<dbReference type="PANTHER" id="PTHR45982:SF1">
    <property type="entry name" value="REGULATOR OF CHROMOSOME CONDENSATION"/>
    <property type="match status" value="1"/>
</dbReference>
<dbReference type="PANTHER" id="PTHR45982">
    <property type="entry name" value="REGULATOR OF CHROMOSOME CONDENSATION"/>
    <property type="match status" value="1"/>
</dbReference>
<dbReference type="SUPFAM" id="SSF50985">
    <property type="entry name" value="RCC1/BLIP-II"/>
    <property type="match status" value="1"/>
</dbReference>
<dbReference type="VEuPathDB" id="AmoebaDB:NAEGRDRAFT_63998"/>
<dbReference type="InterPro" id="IPR051553">
    <property type="entry name" value="Ran_GTPase-activating"/>
</dbReference>
<feature type="repeat" description="RCC1" evidence="1">
    <location>
        <begin position="127"/>
        <end position="179"/>
    </location>
</feature>
<dbReference type="InterPro" id="IPR009091">
    <property type="entry name" value="RCC1/BLIP-II"/>
</dbReference>
<dbReference type="Pfam" id="PF00651">
    <property type="entry name" value="BTB"/>
    <property type="match status" value="1"/>
</dbReference>
<dbReference type="CDD" id="cd18186">
    <property type="entry name" value="BTB_POZ_ZBTB_KLHL-like"/>
    <property type="match status" value="1"/>
</dbReference>
<dbReference type="InParanoid" id="D2V533"/>